<dbReference type="EMBL" id="FOXO01000037">
    <property type="protein sequence ID" value="SFQ35600.1"/>
    <property type="molecule type" value="Genomic_DNA"/>
</dbReference>
<keyword evidence="4" id="KW-1185">Reference proteome</keyword>
<sequence length="231" mass="25558">MVGSGTFSFAIWLVGAALFGCAWFFAGDDRWMKVPAVLREACYCFIIVALIVFTVCMTAMLSHFGDKGVKDIDYIVVLGAQMRENGPSIIFKYRLDEAYEYLLDNPETICIVSGGQGRNESVTEGEGGKEYLISKGVEAGRIIAETRAMDTTENIANSFDIIGTTGGEADKLKSIGIVTNNFHVFRGIHLAKKLTEADVYGIAAYTVPWYLPNNMIRECFGIIRDITIMKW</sequence>
<dbReference type="GO" id="GO:0005886">
    <property type="term" value="C:plasma membrane"/>
    <property type="evidence" value="ECO:0007669"/>
    <property type="project" value="TreeGrafter"/>
</dbReference>
<dbReference type="PANTHER" id="PTHR30336">
    <property type="entry name" value="INNER MEMBRANE PROTEIN, PROBABLE PERMEASE"/>
    <property type="match status" value="1"/>
</dbReference>
<evidence type="ECO:0000313" key="4">
    <source>
        <dbReference type="Proteomes" id="UP000182624"/>
    </source>
</evidence>
<dbReference type="AlphaFoldDB" id="A0A1I5XUP4"/>
<feature type="transmembrane region" description="Helical" evidence="1">
    <location>
        <begin position="37"/>
        <end position="61"/>
    </location>
</feature>
<dbReference type="CDD" id="cd06259">
    <property type="entry name" value="YdcF-like"/>
    <property type="match status" value="1"/>
</dbReference>
<protein>
    <submittedName>
        <fullName evidence="3">DUF218 domain-containing protein</fullName>
    </submittedName>
</protein>
<dbReference type="Proteomes" id="UP000182624">
    <property type="component" value="Unassembled WGS sequence"/>
</dbReference>
<accession>A0A1I5XUP4</accession>
<evidence type="ECO:0000313" key="3">
    <source>
        <dbReference type="EMBL" id="SFQ35600.1"/>
    </source>
</evidence>
<keyword evidence="1" id="KW-1133">Transmembrane helix</keyword>
<dbReference type="InterPro" id="IPR051599">
    <property type="entry name" value="Cell_Envelope_Assoc"/>
</dbReference>
<dbReference type="PANTHER" id="PTHR30336:SF4">
    <property type="entry name" value="ENVELOPE BIOGENESIS FACTOR ELYC"/>
    <property type="match status" value="1"/>
</dbReference>
<name>A0A1I5XUP4_9FIRM</name>
<dbReference type="InterPro" id="IPR003848">
    <property type="entry name" value="DUF218"/>
</dbReference>
<dbReference type="GO" id="GO:0043164">
    <property type="term" value="P:Gram-negative-bacterium-type cell wall biogenesis"/>
    <property type="evidence" value="ECO:0007669"/>
    <property type="project" value="TreeGrafter"/>
</dbReference>
<evidence type="ECO:0000259" key="2">
    <source>
        <dbReference type="Pfam" id="PF02698"/>
    </source>
</evidence>
<feature type="transmembrane region" description="Helical" evidence="1">
    <location>
        <begin position="6"/>
        <end position="25"/>
    </location>
</feature>
<gene>
    <name evidence="3" type="ORF">SAMN04487928_13738</name>
</gene>
<dbReference type="GO" id="GO:0000270">
    <property type="term" value="P:peptidoglycan metabolic process"/>
    <property type="evidence" value="ECO:0007669"/>
    <property type="project" value="TreeGrafter"/>
</dbReference>
<dbReference type="Gene3D" id="3.40.50.620">
    <property type="entry name" value="HUPs"/>
    <property type="match status" value="1"/>
</dbReference>
<keyword evidence="1" id="KW-0472">Membrane</keyword>
<organism evidence="3 4">
    <name type="scientific">Butyrivibrio proteoclasticus</name>
    <dbReference type="NCBI Taxonomy" id="43305"/>
    <lineage>
        <taxon>Bacteria</taxon>
        <taxon>Bacillati</taxon>
        <taxon>Bacillota</taxon>
        <taxon>Clostridia</taxon>
        <taxon>Lachnospirales</taxon>
        <taxon>Lachnospiraceae</taxon>
        <taxon>Butyrivibrio</taxon>
    </lineage>
</organism>
<evidence type="ECO:0000256" key="1">
    <source>
        <dbReference type="SAM" id="Phobius"/>
    </source>
</evidence>
<dbReference type="InterPro" id="IPR014729">
    <property type="entry name" value="Rossmann-like_a/b/a_fold"/>
</dbReference>
<keyword evidence="1" id="KW-0812">Transmembrane</keyword>
<feature type="domain" description="DUF218" evidence="2">
    <location>
        <begin position="73"/>
        <end position="212"/>
    </location>
</feature>
<reference evidence="4" key="1">
    <citation type="submission" date="2016-10" db="EMBL/GenBank/DDBJ databases">
        <authorList>
            <person name="Varghese N."/>
            <person name="Submissions S."/>
        </authorList>
    </citation>
    <scope>NUCLEOTIDE SEQUENCE [LARGE SCALE GENOMIC DNA]</scope>
    <source>
        <strain evidence="4">P18</strain>
    </source>
</reference>
<dbReference type="Pfam" id="PF02698">
    <property type="entry name" value="DUF218"/>
    <property type="match status" value="1"/>
</dbReference>
<proteinExistence type="predicted"/>